<feature type="region of interest" description="Disordered" evidence="5">
    <location>
        <begin position="1"/>
        <end position="35"/>
    </location>
</feature>
<feature type="region of interest" description="Disordered" evidence="5">
    <location>
        <begin position="163"/>
        <end position="198"/>
    </location>
</feature>
<evidence type="ECO:0000256" key="4">
    <source>
        <dbReference type="ARBA" id="ARBA00023136"/>
    </source>
</evidence>
<evidence type="ECO:0000256" key="3">
    <source>
        <dbReference type="ARBA" id="ARBA00022989"/>
    </source>
</evidence>
<keyword evidence="2 6" id="KW-0812">Transmembrane</keyword>
<dbReference type="HOGENOM" id="CLU_278430_0_0_1"/>
<dbReference type="STRING" id="2903.R1F7C6"/>
<reference evidence="8" key="2">
    <citation type="submission" date="2024-10" db="UniProtKB">
        <authorList>
            <consortium name="EnsemblProtists"/>
        </authorList>
    </citation>
    <scope>IDENTIFICATION</scope>
</reference>
<dbReference type="GO" id="GO:0015377">
    <property type="term" value="F:chloride:monoatomic cation symporter activity"/>
    <property type="evidence" value="ECO:0007669"/>
    <property type="project" value="InterPro"/>
</dbReference>
<evidence type="ECO:0000256" key="5">
    <source>
        <dbReference type="SAM" id="MobiDB-lite"/>
    </source>
</evidence>
<keyword evidence="3 6" id="KW-1133">Transmembrane helix</keyword>
<feature type="transmembrane region" description="Helical" evidence="6">
    <location>
        <begin position="492"/>
        <end position="513"/>
    </location>
</feature>
<reference evidence="9" key="1">
    <citation type="journal article" date="2013" name="Nature">
        <title>Pan genome of the phytoplankton Emiliania underpins its global distribution.</title>
        <authorList>
            <person name="Read B.A."/>
            <person name="Kegel J."/>
            <person name="Klute M.J."/>
            <person name="Kuo A."/>
            <person name="Lefebvre S.C."/>
            <person name="Maumus F."/>
            <person name="Mayer C."/>
            <person name="Miller J."/>
            <person name="Monier A."/>
            <person name="Salamov A."/>
            <person name="Young J."/>
            <person name="Aguilar M."/>
            <person name="Claverie J.M."/>
            <person name="Frickenhaus S."/>
            <person name="Gonzalez K."/>
            <person name="Herman E.K."/>
            <person name="Lin Y.C."/>
            <person name="Napier J."/>
            <person name="Ogata H."/>
            <person name="Sarno A.F."/>
            <person name="Shmutz J."/>
            <person name="Schroeder D."/>
            <person name="de Vargas C."/>
            <person name="Verret F."/>
            <person name="von Dassow P."/>
            <person name="Valentin K."/>
            <person name="Van de Peer Y."/>
            <person name="Wheeler G."/>
            <person name="Dacks J.B."/>
            <person name="Delwiche C.F."/>
            <person name="Dyhrman S.T."/>
            <person name="Glockner G."/>
            <person name="John U."/>
            <person name="Richards T."/>
            <person name="Worden A.Z."/>
            <person name="Zhang X."/>
            <person name="Grigoriev I.V."/>
            <person name="Allen A.E."/>
            <person name="Bidle K."/>
            <person name="Borodovsky M."/>
            <person name="Bowler C."/>
            <person name="Brownlee C."/>
            <person name="Cock J.M."/>
            <person name="Elias M."/>
            <person name="Gladyshev V.N."/>
            <person name="Groth M."/>
            <person name="Guda C."/>
            <person name="Hadaegh A."/>
            <person name="Iglesias-Rodriguez M.D."/>
            <person name="Jenkins J."/>
            <person name="Jones B.M."/>
            <person name="Lawson T."/>
            <person name="Leese F."/>
            <person name="Lindquist E."/>
            <person name="Lobanov A."/>
            <person name="Lomsadze A."/>
            <person name="Malik S.B."/>
            <person name="Marsh M.E."/>
            <person name="Mackinder L."/>
            <person name="Mock T."/>
            <person name="Mueller-Roeber B."/>
            <person name="Pagarete A."/>
            <person name="Parker M."/>
            <person name="Probert I."/>
            <person name="Quesneville H."/>
            <person name="Raines C."/>
            <person name="Rensing S.A."/>
            <person name="Riano-Pachon D.M."/>
            <person name="Richier S."/>
            <person name="Rokitta S."/>
            <person name="Shiraiwa Y."/>
            <person name="Soanes D.M."/>
            <person name="van der Giezen M."/>
            <person name="Wahlund T.M."/>
            <person name="Williams B."/>
            <person name="Wilson W."/>
            <person name="Wolfe G."/>
            <person name="Wurch L.L."/>
        </authorList>
    </citation>
    <scope>NUCLEOTIDE SEQUENCE</scope>
</reference>
<proteinExistence type="predicted"/>
<accession>A0A0D3K059</accession>
<feature type="compositionally biased region" description="Basic and acidic residues" evidence="5">
    <location>
        <begin position="683"/>
        <end position="700"/>
    </location>
</feature>
<dbReference type="KEGG" id="ehx:EMIHUDRAFT_456824"/>
<feature type="transmembrane region" description="Helical" evidence="6">
    <location>
        <begin position="246"/>
        <end position="267"/>
    </location>
</feature>
<dbReference type="Proteomes" id="UP000013827">
    <property type="component" value="Unassembled WGS sequence"/>
</dbReference>
<comment type="subcellular location">
    <subcellularLocation>
        <location evidence="1">Membrane</location>
        <topology evidence="1">Multi-pass membrane protein</topology>
    </subcellularLocation>
</comment>
<name>A0A0D3K059_EMIH1</name>
<evidence type="ECO:0000256" key="1">
    <source>
        <dbReference type="ARBA" id="ARBA00004141"/>
    </source>
</evidence>
<dbReference type="Pfam" id="PF00324">
    <property type="entry name" value="AA_permease"/>
    <property type="match status" value="1"/>
</dbReference>
<dbReference type="GO" id="GO:0016020">
    <property type="term" value="C:membrane"/>
    <property type="evidence" value="ECO:0007669"/>
    <property type="project" value="UniProtKB-SubCell"/>
</dbReference>
<dbReference type="PANTHER" id="PTHR11827:SF72">
    <property type="entry name" value="GH08340P"/>
    <property type="match status" value="1"/>
</dbReference>
<feature type="transmembrane region" description="Helical" evidence="6">
    <location>
        <begin position="366"/>
        <end position="390"/>
    </location>
</feature>
<feature type="transmembrane region" description="Helical" evidence="6">
    <location>
        <begin position="584"/>
        <end position="602"/>
    </location>
</feature>
<keyword evidence="9" id="KW-1185">Reference proteome</keyword>
<feature type="region of interest" description="Disordered" evidence="5">
    <location>
        <begin position="103"/>
        <end position="144"/>
    </location>
</feature>
<dbReference type="AlphaFoldDB" id="A0A0D3K059"/>
<dbReference type="InterPro" id="IPR004842">
    <property type="entry name" value="SLC12A_fam"/>
</dbReference>
<dbReference type="eggNOG" id="KOG1288">
    <property type="taxonomic scope" value="Eukaryota"/>
</dbReference>
<evidence type="ECO:0000256" key="6">
    <source>
        <dbReference type="SAM" id="Phobius"/>
    </source>
</evidence>
<dbReference type="Gene3D" id="1.20.1740.10">
    <property type="entry name" value="Amino acid/polyamine transporter I"/>
    <property type="match status" value="1"/>
</dbReference>
<dbReference type="PANTHER" id="PTHR11827">
    <property type="entry name" value="SOLUTE CARRIER FAMILY 12, CATION COTRANSPORTERS"/>
    <property type="match status" value="1"/>
</dbReference>
<dbReference type="GeneID" id="17274689"/>
<feature type="region of interest" description="Disordered" evidence="5">
    <location>
        <begin position="47"/>
        <end position="69"/>
    </location>
</feature>
<evidence type="ECO:0000259" key="7">
    <source>
        <dbReference type="Pfam" id="PF00324"/>
    </source>
</evidence>
<protein>
    <recommendedName>
        <fullName evidence="7">Amino acid permease/ SLC12A domain-containing protein</fullName>
    </recommendedName>
</protein>
<feature type="transmembrane region" description="Helical" evidence="6">
    <location>
        <begin position="452"/>
        <end position="472"/>
    </location>
</feature>
<keyword evidence="4 6" id="KW-0472">Membrane</keyword>
<organism evidence="8 9">
    <name type="scientific">Emiliania huxleyi (strain CCMP1516)</name>
    <dbReference type="NCBI Taxonomy" id="280463"/>
    <lineage>
        <taxon>Eukaryota</taxon>
        <taxon>Haptista</taxon>
        <taxon>Haptophyta</taxon>
        <taxon>Prymnesiophyceae</taxon>
        <taxon>Isochrysidales</taxon>
        <taxon>Noelaerhabdaceae</taxon>
        <taxon>Emiliania</taxon>
    </lineage>
</organism>
<dbReference type="RefSeq" id="XP_005781573.1">
    <property type="nucleotide sequence ID" value="XM_005781516.1"/>
</dbReference>
<feature type="compositionally biased region" description="Polar residues" evidence="5">
    <location>
        <begin position="23"/>
        <end position="34"/>
    </location>
</feature>
<dbReference type="EnsemblProtists" id="EOD29144">
    <property type="protein sequence ID" value="EOD29144"/>
    <property type="gene ID" value="EMIHUDRAFT_456824"/>
</dbReference>
<dbReference type="InterPro" id="IPR004841">
    <property type="entry name" value="AA-permease/SLC12A_dom"/>
</dbReference>
<feature type="compositionally biased region" description="Basic and acidic residues" evidence="5">
    <location>
        <begin position="1"/>
        <end position="14"/>
    </location>
</feature>
<evidence type="ECO:0000256" key="2">
    <source>
        <dbReference type="ARBA" id="ARBA00022692"/>
    </source>
</evidence>
<feature type="transmembrane region" description="Helical" evidence="6">
    <location>
        <begin position="410"/>
        <end position="431"/>
    </location>
</feature>
<feature type="domain" description="Amino acid permease/ SLC12A" evidence="7">
    <location>
        <begin position="229"/>
        <end position="600"/>
    </location>
</feature>
<evidence type="ECO:0000313" key="9">
    <source>
        <dbReference type="Proteomes" id="UP000013827"/>
    </source>
</evidence>
<sequence length="1136" mass="118732">MPDKHKFVQLKDEGVPSAPKRWNTATPPSVSRKGSVQHLWDEADSSARKLAAQARTRDSLSQSPVLRSPSGAAINSMAILKRTHTAPTSSIAAAAADAASARGSARGSCFSPPPLPPRDASRDLSEEEADEEGGAAGGDFAALGGGGERGAVAVTRRSSRVQRYGSYESDSSSRGAEKGWDGRSGTKASFGSGRAPIRAGPPSAPLILARSSFGMSKRGLSTFDAFMTTCETMWGVIIFLKFGGLVISSGLLVTLAVIATCTAVQVLNSLACSAVATNGLHSGAYQLLVANLGTTWGTATSLLYYLGMSALATVEICGAVEAVDAGLEAEAWGPDVVTESQYYDEGLLGSAALVLLALLRGFNSHAVHVIGVVVIVVLLLTLASTLAGALRTFSLSSLQSNLLPPRGEDAMGYTELSYLFTFIYPCFAGLFQSVNKAAELRTPYVSVPRAMLGAVLFTGIGLSLIVVAIAASAPRGELSETDFLLHAFPSKYVGLGGTVVVGIGSCVSCLDVAPTILRTIAASGHVPGAESLGLHLLSGRHSEPQRATAFTLLLAVPFAWLGGLEMVALIAAMLFLQMYLTMDLAPLMLMAVVLLGFVISTASGDDELGAGAATTGLFYTIALQALHAIGEDVALQDADGAREAPQSWRPQLLCLLPSPSTIGTSYSPASLSADTAAEEDESAHDRRALGQRPPTREEARLDAEAGEVLALAHHLKEGRGVTICATVVTSGSELCSERELFVAAKHRLLRLAERARVNAFTDAAVSPFFGLAAGVLFNAVGVGALRPNTLLVGWRFRRTGPELPSSKPSLSSDGSGELAELSAWRSLDQRLGLSPPSLERAIGFGKAALLLCTHEGDLPWDRGYMPSHPLSVRSTIDVWWVDQSGALPLLIAHLLQRHEALSHLPGDGDLGLDVDHPDASTTELRLRRFLKLLRIPASHVEVVRELVNLQEGGGDAHSSLRRSPPASKEPSMEASISIEEQASATPVGVPVASPLYRGSSGPVLSDPATAASPAAAPSPWKRAGAAVRAHARFRGDPSEAAGAVGAEFSSVERKTALMQYADGIDSQTAMIRLSALPSNAHTLLVVTDLPPPDELHAASPLSYSSLLRTACDGAPPTLFVYGGTAHAEPEAYVAHG</sequence>
<feature type="region of interest" description="Disordered" evidence="5">
    <location>
        <begin position="952"/>
        <end position="985"/>
    </location>
</feature>
<feature type="region of interest" description="Disordered" evidence="5">
    <location>
        <begin position="667"/>
        <end position="700"/>
    </location>
</feature>
<evidence type="ECO:0000313" key="8">
    <source>
        <dbReference type="EnsemblProtists" id="EOD29144"/>
    </source>
</evidence>
<feature type="transmembrane region" description="Helical" evidence="6">
    <location>
        <begin position="287"/>
        <end position="306"/>
    </location>
</feature>
<feature type="transmembrane region" description="Helical" evidence="6">
    <location>
        <begin position="550"/>
        <end position="578"/>
    </location>
</feature>
<dbReference type="PaxDb" id="2903-EOD29144"/>